<organism evidence="1 2">
    <name type="scientific">Neofusicoccum parvum</name>
    <dbReference type="NCBI Taxonomy" id="310453"/>
    <lineage>
        <taxon>Eukaryota</taxon>
        <taxon>Fungi</taxon>
        <taxon>Dikarya</taxon>
        <taxon>Ascomycota</taxon>
        <taxon>Pezizomycotina</taxon>
        <taxon>Dothideomycetes</taxon>
        <taxon>Dothideomycetes incertae sedis</taxon>
        <taxon>Botryosphaeriales</taxon>
        <taxon>Botryosphaeriaceae</taxon>
        <taxon>Neofusicoccum</taxon>
    </lineage>
</organism>
<gene>
    <name evidence="1" type="primary">g1613</name>
    <name evidence="1" type="ORF">NpPPO83_00001613</name>
</gene>
<dbReference type="EMBL" id="BSXG01000040">
    <property type="protein sequence ID" value="GME27731.1"/>
    <property type="molecule type" value="Genomic_DNA"/>
</dbReference>
<keyword evidence="2" id="KW-1185">Reference proteome</keyword>
<evidence type="ECO:0000313" key="1">
    <source>
        <dbReference type="EMBL" id="GME27731.1"/>
    </source>
</evidence>
<comment type="caution">
    <text evidence="1">The sequence shown here is derived from an EMBL/GenBank/DDBJ whole genome shotgun (WGS) entry which is preliminary data.</text>
</comment>
<name>A0ACB5S4X2_9PEZI</name>
<proteinExistence type="predicted"/>
<sequence>MVTKLTPAPGAPAAAAATHQNAYLPVPNPSQSYWRTPPHPLDSHRTTPSLPTACDVLIIGAGLAGVSVAYELANLAATAAAPPSSTVLLEARQTCSGATGRNGGHVKVKAATVFGMAARHGAAAADELVAFVRAQVAALKAVVEREGLAADCEFELRRSYDTFADARDAADMARRWAECLERGDAWTKEVDWVGAEWAERVTAVRGARAAFSMPACSFWPYRFVMGLLERAMRRNPGLNVQTETPVLGVEKAEGEDGAPVTIVHTPRGSIAARKVVFATNAYTAGLLPQYRGIITPYKGTAAHLAALDGREPVYPHLSHTYNLHFERVKELETVDYLNPRPDGGIVVGGGKWLYEERRDLWYDTVDDSTLMGPIMKEKYFEGYMQRNFRGWDDSGSEAERVWTGIMGLTPDGVPHVGKVPGEQNQWILAGFNGGGNALIYLTAKAIARMVNDDSSFEEAGQGIPKLFKTTAERLGKR</sequence>
<protein>
    <submittedName>
        <fullName evidence="1">FAD dependent oxidoreductase</fullName>
    </submittedName>
</protein>
<accession>A0ACB5S4X2</accession>
<dbReference type="Proteomes" id="UP001165186">
    <property type="component" value="Unassembled WGS sequence"/>
</dbReference>
<reference evidence="1" key="1">
    <citation type="submission" date="2024-09" db="EMBL/GenBank/DDBJ databases">
        <title>Draft Genome Sequences of Neofusicoccum parvum.</title>
        <authorList>
            <person name="Ashida A."/>
            <person name="Camagna M."/>
            <person name="Tanaka A."/>
            <person name="Takemoto D."/>
        </authorList>
    </citation>
    <scope>NUCLEOTIDE SEQUENCE</scope>
    <source>
        <strain evidence="1">PPO83</strain>
    </source>
</reference>
<evidence type="ECO:0000313" key="2">
    <source>
        <dbReference type="Proteomes" id="UP001165186"/>
    </source>
</evidence>